<reference evidence="4" key="1">
    <citation type="submission" date="2020-12" db="EMBL/GenBank/DDBJ databases">
        <authorList>
            <person name="Mcmullen J.G."/>
        </authorList>
    </citation>
    <scope>NUCLEOTIDE SEQUENCE</scope>
    <source>
        <strain evidence="4">Dm-2019-70</strain>
    </source>
</reference>
<evidence type="ECO:0000313" key="4">
    <source>
        <dbReference type="EMBL" id="MBS1011909.1"/>
    </source>
</evidence>
<dbReference type="Gene3D" id="1.10.357.10">
    <property type="entry name" value="Tetracycline Repressor, domain 2"/>
    <property type="match status" value="1"/>
</dbReference>
<evidence type="ECO:0000256" key="1">
    <source>
        <dbReference type="ARBA" id="ARBA00023125"/>
    </source>
</evidence>
<dbReference type="InterPro" id="IPR009057">
    <property type="entry name" value="Homeodomain-like_sf"/>
</dbReference>
<keyword evidence="1 2" id="KW-0238">DNA-binding</keyword>
<dbReference type="Pfam" id="PF00440">
    <property type="entry name" value="TetR_N"/>
    <property type="match status" value="1"/>
</dbReference>
<feature type="DNA-binding region" description="H-T-H motif" evidence="2">
    <location>
        <begin position="39"/>
        <end position="58"/>
    </location>
</feature>
<dbReference type="Proteomes" id="UP000676478">
    <property type="component" value="Unassembled WGS sequence"/>
</dbReference>
<dbReference type="AlphaFoldDB" id="A0AA41ES79"/>
<name>A0AA41ES79_LEVBR</name>
<feature type="non-terminal residue" evidence="4">
    <location>
        <position position="138"/>
    </location>
</feature>
<dbReference type="InterPro" id="IPR001647">
    <property type="entry name" value="HTH_TetR"/>
</dbReference>
<dbReference type="RefSeq" id="WP_211756959.1">
    <property type="nucleotide sequence ID" value="NZ_JAERKF010000053.1"/>
</dbReference>
<dbReference type="PROSITE" id="PS50977">
    <property type="entry name" value="HTH_TETR_2"/>
    <property type="match status" value="1"/>
</dbReference>
<dbReference type="SUPFAM" id="SSF46689">
    <property type="entry name" value="Homeodomain-like"/>
    <property type="match status" value="1"/>
</dbReference>
<dbReference type="EMBL" id="JAERKF010000053">
    <property type="protein sequence ID" value="MBS1011909.1"/>
    <property type="molecule type" value="Genomic_DNA"/>
</dbReference>
<dbReference type="PANTHER" id="PTHR43479">
    <property type="entry name" value="ACREF/ENVCD OPERON REPRESSOR-RELATED"/>
    <property type="match status" value="1"/>
</dbReference>
<organism evidence="4 5">
    <name type="scientific">Levilactobacillus brevis</name>
    <name type="common">Lactobacillus brevis</name>
    <dbReference type="NCBI Taxonomy" id="1580"/>
    <lineage>
        <taxon>Bacteria</taxon>
        <taxon>Bacillati</taxon>
        <taxon>Bacillota</taxon>
        <taxon>Bacilli</taxon>
        <taxon>Lactobacillales</taxon>
        <taxon>Lactobacillaceae</taxon>
        <taxon>Levilactobacillus</taxon>
    </lineage>
</organism>
<evidence type="ECO:0000259" key="3">
    <source>
        <dbReference type="PROSITE" id="PS50977"/>
    </source>
</evidence>
<evidence type="ECO:0000313" key="5">
    <source>
        <dbReference type="Proteomes" id="UP000676478"/>
    </source>
</evidence>
<reference evidence="4" key="2">
    <citation type="submission" date="2022-09" db="EMBL/GenBank/DDBJ databases">
        <title>Genome-inferred correspondence between phylogeny and metabolic traits in the wild Drosophila gut microbiome.</title>
        <authorList>
            <person name="Bueno E."/>
            <person name="Blow F."/>
            <person name="Douglas A.E."/>
        </authorList>
    </citation>
    <scope>NUCLEOTIDE SEQUENCE</scope>
    <source>
        <strain evidence="4">Dm-2019-70</strain>
    </source>
</reference>
<feature type="domain" description="HTH tetR-type" evidence="3">
    <location>
        <begin position="16"/>
        <end position="76"/>
    </location>
</feature>
<dbReference type="PRINTS" id="PR00455">
    <property type="entry name" value="HTHTETR"/>
</dbReference>
<dbReference type="PANTHER" id="PTHR43479:SF11">
    <property type="entry name" value="ACREF_ENVCD OPERON REPRESSOR-RELATED"/>
    <property type="match status" value="1"/>
</dbReference>
<evidence type="ECO:0000256" key="2">
    <source>
        <dbReference type="PROSITE-ProRule" id="PRU00335"/>
    </source>
</evidence>
<comment type="caution">
    <text evidence="4">The sequence shown here is derived from an EMBL/GenBank/DDBJ whole genome shotgun (WGS) entry which is preliminary data.</text>
</comment>
<proteinExistence type="predicted"/>
<accession>A0AA41ES79</accession>
<dbReference type="InterPro" id="IPR050624">
    <property type="entry name" value="HTH-type_Tx_Regulator"/>
</dbReference>
<sequence length="138" mass="15651">MATYSIYDSTEFNTMSEKQKKLFRTAIQLFASKGFSKTSTAEISRTAKVSEGLLFKTFGNKEGILSHIIRPIALNILPPNIEMALDEEGQLSLSSFVQNYYEDKISFVTDNEELIKILIREVIYDPTIIKTYQAALPK</sequence>
<protein>
    <submittedName>
        <fullName evidence="4">TetR/AcrR family transcriptional regulator</fullName>
    </submittedName>
</protein>
<gene>
    <name evidence="4" type="ORF">JK167_14055</name>
</gene>
<dbReference type="GO" id="GO:0003677">
    <property type="term" value="F:DNA binding"/>
    <property type="evidence" value="ECO:0007669"/>
    <property type="project" value="UniProtKB-UniRule"/>
</dbReference>